<sequence>MPSAPEHTHHIRIRNTQLEMSPAQQAGPRQGEDVEGKLRAAQEQLEQLQTQREELERQKKEVEALNIRKREFVNAQAELTERLNGTLTRIDREVFEMRQEIDDLEQCRKVFAGHLGKLEKINPDGWTRDNMSASIERAMSLAEHADDEYSQAAEHFSRSPRCGNIFNGAKARRVVSSDFSRQFRNGLAFNLPIIVLGGLGLIVYLLK</sequence>
<gene>
    <name evidence="3" type="ORF">HHL09_04640</name>
</gene>
<feature type="compositionally biased region" description="Polar residues" evidence="1">
    <location>
        <begin position="14"/>
        <end position="24"/>
    </location>
</feature>
<keyword evidence="4" id="KW-1185">Reference proteome</keyword>
<feature type="compositionally biased region" description="Basic and acidic residues" evidence="1">
    <location>
        <begin position="30"/>
        <end position="40"/>
    </location>
</feature>
<evidence type="ECO:0000313" key="3">
    <source>
        <dbReference type="EMBL" id="QJE95089.1"/>
    </source>
</evidence>
<dbReference type="RefSeq" id="WP_169453310.1">
    <property type="nucleotide sequence ID" value="NZ_CP051774.1"/>
</dbReference>
<keyword evidence="2" id="KW-0812">Transmembrane</keyword>
<organism evidence="3 4">
    <name type="scientific">Luteolibacter luteus</name>
    <dbReference type="NCBI Taxonomy" id="2728835"/>
    <lineage>
        <taxon>Bacteria</taxon>
        <taxon>Pseudomonadati</taxon>
        <taxon>Verrucomicrobiota</taxon>
        <taxon>Verrucomicrobiia</taxon>
        <taxon>Verrucomicrobiales</taxon>
        <taxon>Verrucomicrobiaceae</taxon>
        <taxon>Luteolibacter</taxon>
    </lineage>
</organism>
<dbReference type="KEGG" id="luo:HHL09_04640"/>
<feature type="region of interest" description="Disordered" evidence="1">
    <location>
        <begin position="1"/>
        <end position="40"/>
    </location>
</feature>
<reference evidence="3 4" key="1">
    <citation type="submission" date="2020-04" db="EMBL/GenBank/DDBJ databases">
        <title>Luteolibacter sp. G-1-1-1 isolated from soil.</title>
        <authorList>
            <person name="Dahal R.H."/>
        </authorList>
    </citation>
    <scope>NUCLEOTIDE SEQUENCE [LARGE SCALE GENOMIC DNA]</scope>
    <source>
        <strain evidence="3 4">G-1-1-1</strain>
    </source>
</reference>
<dbReference type="Proteomes" id="UP000501812">
    <property type="component" value="Chromosome"/>
</dbReference>
<dbReference type="AlphaFoldDB" id="A0A858RF81"/>
<evidence type="ECO:0000256" key="2">
    <source>
        <dbReference type="SAM" id="Phobius"/>
    </source>
</evidence>
<evidence type="ECO:0000256" key="1">
    <source>
        <dbReference type="SAM" id="MobiDB-lite"/>
    </source>
</evidence>
<name>A0A858RF81_9BACT</name>
<keyword evidence="2" id="KW-1133">Transmembrane helix</keyword>
<protein>
    <submittedName>
        <fullName evidence="3">Uncharacterized protein</fullName>
    </submittedName>
</protein>
<proteinExistence type="predicted"/>
<accession>A0A858RF81</accession>
<feature type="transmembrane region" description="Helical" evidence="2">
    <location>
        <begin position="187"/>
        <end position="206"/>
    </location>
</feature>
<dbReference type="EMBL" id="CP051774">
    <property type="protein sequence ID" value="QJE95089.1"/>
    <property type="molecule type" value="Genomic_DNA"/>
</dbReference>
<keyword evidence="2" id="KW-0472">Membrane</keyword>
<evidence type="ECO:0000313" key="4">
    <source>
        <dbReference type="Proteomes" id="UP000501812"/>
    </source>
</evidence>